<geneLocation type="plasmid" evidence="1 2">
    <name>unnamed06</name>
</geneLocation>
<evidence type="ECO:0000313" key="2">
    <source>
        <dbReference type="Proteomes" id="UP001326567"/>
    </source>
</evidence>
<organism evidence="1 2">
    <name type="scientific">Sulfitobacter faviae</name>
    <dbReference type="NCBI Taxonomy" id="1775881"/>
    <lineage>
        <taxon>Bacteria</taxon>
        <taxon>Pseudomonadati</taxon>
        <taxon>Pseudomonadota</taxon>
        <taxon>Alphaproteobacteria</taxon>
        <taxon>Rhodobacterales</taxon>
        <taxon>Roseobacteraceae</taxon>
        <taxon>Sulfitobacter</taxon>
    </lineage>
</organism>
<gene>
    <name evidence="1" type="ORF">T7987_19520</name>
</gene>
<dbReference type="Gene3D" id="1.10.10.10">
    <property type="entry name" value="Winged helix-like DNA-binding domain superfamily/Winged helix DNA-binding domain"/>
    <property type="match status" value="1"/>
</dbReference>
<dbReference type="EMBL" id="CP139731">
    <property type="protein sequence ID" value="WPZ23974.1"/>
    <property type="molecule type" value="Genomic_DNA"/>
</dbReference>
<dbReference type="Proteomes" id="UP001326567">
    <property type="component" value="Plasmid unnamed06"/>
</dbReference>
<dbReference type="RefSeq" id="WP_322330128.1">
    <property type="nucleotide sequence ID" value="NZ_CP139731.1"/>
</dbReference>
<accession>A0ABZ0V6B9</accession>
<reference evidence="1 2" key="1">
    <citation type="submission" date="2023-11" db="EMBL/GenBank/DDBJ databases">
        <title>From the Deep-Sea to the Surface: Bacterial Genomes Isolated from the Moytirra Hydrothermal Vent Plume.</title>
        <authorList>
            <person name="Major S.R."/>
        </authorList>
    </citation>
    <scope>NUCLEOTIDE SEQUENCE [LARGE SCALE GENOMIC DNA]</scope>
    <source>
        <strain evidence="1 2">OXR-9</strain>
        <plasmid evidence="1 2">unnamed06</plasmid>
    </source>
</reference>
<dbReference type="InterPro" id="IPR036388">
    <property type="entry name" value="WH-like_DNA-bd_sf"/>
</dbReference>
<protein>
    <submittedName>
        <fullName evidence="1">Helix-turn-helix domain-containing protein</fullName>
    </submittedName>
</protein>
<sequence>MSEVAQKWGDAVAGRGFSQVPNYLLFINQFIDKENHLSPLELLLLVQLSGSWWKKDEMPFPSMRTLSIRCGTSERQVLRAISRLEELTLLKRVKRRSKGLIASNAYDLSPLVEMLQEVAKMYPNEFPRNVRPSSRKGDSST</sequence>
<keyword evidence="2" id="KW-1185">Reference proteome</keyword>
<proteinExistence type="predicted"/>
<keyword evidence="1" id="KW-0614">Plasmid</keyword>
<name>A0ABZ0V6B9_9RHOB</name>
<dbReference type="Pfam" id="PF13730">
    <property type="entry name" value="HTH_36"/>
    <property type="match status" value="1"/>
</dbReference>
<evidence type="ECO:0000313" key="1">
    <source>
        <dbReference type="EMBL" id="WPZ23974.1"/>
    </source>
</evidence>